<dbReference type="AlphaFoldDB" id="A0A1I8IK32"/>
<dbReference type="Pfam" id="PF23409">
    <property type="entry name" value="Beta-prop_EML"/>
    <property type="match status" value="1"/>
</dbReference>
<evidence type="ECO:0000256" key="1">
    <source>
        <dbReference type="ARBA" id="ARBA00022574"/>
    </source>
</evidence>
<dbReference type="Proteomes" id="UP000095280">
    <property type="component" value="Unplaced"/>
</dbReference>
<evidence type="ECO:0000256" key="2">
    <source>
        <dbReference type="ARBA" id="ARBA00022737"/>
    </source>
</evidence>
<feature type="domain" description="EML-like second beta-propeller" evidence="4">
    <location>
        <begin position="185"/>
        <end position="462"/>
    </location>
</feature>
<dbReference type="PANTHER" id="PTHR13720:SF58">
    <property type="entry name" value="HELP DOMAIN-CONTAINING PROTEIN"/>
    <property type="match status" value="1"/>
</dbReference>
<feature type="domain" description="EML-like first beta-propeller" evidence="3">
    <location>
        <begin position="1"/>
        <end position="151"/>
    </location>
</feature>
<protein>
    <submittedName>
        <fullName evidence="6">WD_REPEATS_REGION domain-containing protein</fullName>
    </submittedName>
</protein>
<evidence type="ECO:0000313" key="6">
    <source>
        <dbReference type="WBParaSite" id="maker-uti_cns_0013380-snap-gene-0.5-mRNA-1"/>
    </source>
</evidence>
<accession>A0A1I8IK32</accession>
<dbReference type="PANTHER" id="PTHR13720">
    <property type="entry name" value="WD-40 REPEAT PROTEIN"/>
    <property type="match status" value="1"/>
</dbReference>
<proteinExistence type="predicted"/>
<name>A0A1I8IK32_9PLAT</name>
<evidence type="ECO:0000313" key="5">
    <source>
        <dbReference type="Proteomes" id="UP000095280"/>
    </source>
</evidence>
<dbReference type="GO" id="GO:0072686">
    <property type="term" value="C:mitotic spindle"/>
    <property type="evidence" value="ECO:0007669"/>
    <property type="project" value="TreeGrafter"/>
</dbReference>
<dbReference type="InterPro" id="IPR001680">
    <property type="entry name" value="WD40_rpt"/>
</dbReference>
<sequence length="463" mass="51288">DPNLFVTVGKDHTVWWEYSEALGAINIKAAGEYQTFFKARYVVSLLHNRQGDLVTGDSNGNVYVWGGGGNLITNYIKHAHEGPVFSLCLYRGWLLTGGHDSALRCWQWGRNMDRVSELRLPVTEGAPRCIRAHRGAEVDRLIVGTTANSMLDCPLCPEPGLAPLEGVAFGDVPITQGHYDQLQSLSLVPGHESLFITAGYDSQVCIFNADNHSSVQKTVLKKKCITYASWDESSTIIFGTRNGEIIILYEENSNLVELFKSSIAYCKVSAIAMSHTKETVAVGGSDGRVHFLRFLPTEEDPTVRAWQPAGQLLATRHGVDALDFAEDFIDESLIVCATNTSGERAICDATNFCLLEDEEKVRDVRWKTHNFLFAYYNVGAWNSKSSQESSITSVDVCIERELLAVGLNNGHILLYKYPCTKSDAYCHTFVGPTKITALKFTSDGRHLISIGGRDACVMQWRLT</sequence>
<dbReference type="SUPFAM" id="SSF50978">
    <property type="entry name" value="WD40 repeat-like"/>
    <property type="match status" value="1"/>
</dbReference>
<dbReference type="InterPro" id="IPR015943">
    <property type="entry name" value="WD40/YVTN_repeat-like_dom_sf"/>
</dbReference>
<keyword evidence="1" id="KW-0853">WD repeat</keyword>
<reference evidence="6" key="1">
    <citation type="submission" date="2016-11" db="UniProtKB">
        <authorList>
            <consortium name="WormBaseParasite"/>
        </authorList>
    </citation>
    <scope>IDENTIFICATION</scope>
</reference>
<dbReference type="InterPro" id="IPR050630">
    <property type="entry name" value="WD_repeat_EMAP"/>
</dbReference>
<organism evidence="5 6">
    <name type="scientific">Macrostomum lignano</name>
    <dbReference type="NCBI Taxonomy" id="282301"/>
    <lineage>
        <taxon>Eukaryota</taxon>
        <taxon>Metazoa</taxon>
        <taxon>Spiralia</taxon>
        <taxon>Lophotrochozoa</taxon>
        <taxon>Platyhelminthes</taxon>
        <taxon>Rhabditophora</taxon>
        <taxon>Macrostomorpha</taxon>
        <taxon>Macrostomida</taxon>
        <taxon>Macrostomidae</taxon>
        <taxon>Macrostomum</taxon>
    </lineage>
</organism>
<dbReference type="SMART" id="SM00320">
    <property type="entry name" value="WD40"/>
    <property type="match status" value="6"/>
</dbReference>
<dbReference type="InterPro" id="IPR055442">
    <property type="entry name" value="Beta-prop_EML-like_2nd"/>
</dbReference>
<dbReference type="GO" id="GO:0008017">
    <property type="term" value="F:microtubule binding"/>
    <property type="evidence" value="ECO:0007669"/>
    <property type="project" value="TreeGrafter"/>
</dbReference>
<evidence type="ECO:0000259" key="3">
    <source>
        <dbReference type="Pfam" id="PF23409"/>
    </source>
</evidence>
<dbReference type="Pfam" id="PF23414">
    <property type="entry name" value="Beta-prop_EML_2"/>
    <property type="match status" value="1"/>
</dbReference>
<dbReference type="WBParaSite" id="maker-uti_cns_0013380-snap-gene-0.5-mRNA-1">
    <property type="protein sequence ID" value="maker-uti_cns_0013380-snap-gene-0.5-mRNA-1"/>
    <property type="gene ID" value="maker-uti_cns_0013380-snap-gene-0.5"/>
</dbReference>
<dbReference type="Gene3D" id="2.130.10.10">
    <property type="entry name" value="YVTN repeat-like/Quinoprotein amine dehydrogenase"/>
    <property type="match status" value="2"/>
</dbReference>
<dbReference type="GO" id="GO:0000226">
    <property type="term" value="P:microtubule cytoskeleton organization"/>
    <property type="evidence" value="ECO:0007669"/>
    <property type="project" value="TreeGrafter"/>
</dbReference>
<keyword evidence="5" id="KW-1185">Reference proteome</keyword>
<evidence type="ECO:0000259" key="4">
    <source>
        <dbReference type="Pfam" id="PF23414"/>
    </source>
</evidence>
<dbReference type="InterPro" id="IPR036322">
    <property type="entry name" value="WD40_repeat_dom_sf"/>
</dbReference>
<dbReference type="InterPro" id="IPR055439">
    <property type="entry name" value="Beta-prop_EML_1st"/>
</dbReference>
<keyword evidence="2" id="KW-0677">Repeat</keyword>